<dbReference type="InterPro" id="IPR051050">
    <property type="entry name" value="Lipid_II_flippase_MurJ/MviN"/>
</dbReference>
<feature type="transmembrane region" description="Helical" evidence="8">
    <location>
        <begin position="132"/>
        <end position="150"/>
    </location>
</feature>
<evidence type="ECO:0000256" key="4">
    <source>
        <dbReference type="ARBA" id="ARBA00022960"/>
    </source>
</evidence>
<dbReference type="GO" id="GO:0015648">
    <property type="term" value="F:lipid-linked peptidoglycan transporter activity"/>
    <property type="evidence" value="ECO:0007669"/>
    <property type="project" value="TreeGrafter"/>
</dbReference>
<keyword evidence="2" id="KW-1003">Cell membrane</keyword>
<evidence type="ECO:0000256" key="1">
    <source>
        <dbReference type="ARBA" id="ARBA00004651"/>
    </source>
</evidence>
<dbReference type="GO" id="GO:0034204">
    <property type="term" value="P:lipid translocation"/>
    <property type="evidence" value="ECO:0007669"/>
    <property type="project" value="TreeGrafter"/>
</dbReference>
<keyword evidence="7 8" id="KW-0472">Membrane</keyword>
<dbReference type="NCBIfam" id="TIGR01695">
    <property type="entry name" value="murJ_mviN"/>
    <property type="match status" value="1"/>
</dbReference>
<dbReference type="GO" id="GO:0009252">
    <property type="term" value="P:peptidoglycan biosynthetic process"/>
    <property type="evidence" value="ECO:0007669"/>
    <property type="project" value="UniProtKB-KW"/>
</dbReference>
<evidence type="ECO:0000256" key="3">
    <source>
        <dbReference type="ARBA" id="ARBA00022692"/>
    </source>
</evidence>
<feature type="transmembrane region" description="Helical" evidence="8">
    <location>
        <begin position="269"/>
        <end position="290"/>
    </location>
</feature>
<sequence>MNLIKSTGTFSFFTTISRILGYLRDILIAIFFGSGPLADAFFVAFRIPNTFRRLFSEGTFNAAFVPSYASEIANGKEQSEKFATNVFSLLILSLFFLVLIIEIFMPLFVFLIAPGFSGNEDKMNLVINLTRITFPFLLFVSLSSFFSAILNSHNRFAVAAAAPVILNIFLISVLLYGNILGDRLVYYLAYAVTFAGIVQFLFLYNYVRKFYSPKFLLKFSIDEKIKIFFSKLLPSIFSSGVTQINILIGTIIASFQASAVSYLYYADRVYQINLAIAGIAIGTVILPQLSKLIENKNNLEIELIQNKALELSLFLSIPATVALFIASSPIISALFGYGFFSETSVQYSALAL</sequence>
<dbReference type="PRINTS" id="PR01806">
    <property type="entry name" value="VIRFACTRMVIN"/>
</dbReference>
<comment type="subcellular location">
    <subcellularLocation>
        <location evidence="1">Cell membrane</location>
        <topology evidence="1">Multi-pass membrane protein</topology>
    </subcellularLocation>
</comment>
<dbReference type="Pfam" id="PF03023">
    <property type="entry name" value="MurJ"/>
    <property type="match status" value="1"/>
</dbReference>
<evidence type="ECO:0000256" key="5">
    <source>
        <dbReference type="ARBA" id="ARBA00022984"/>
    </source>
</evidence>
<dbReference type="EMBL" id="UINC01084053">
    <property type="protein sequence ID" value="SVC30334.1"/>
    <property type="molecule type" value="Genomic_DNA"/>
</dbReference>
<feature type="transmembrane region" description="Helical" evidence="8">
    <location>
        <begin position="86"/>
        <end position="112"/>
    </location>
</feature>
<reference evidence="9" key="1">
    <citation type="submission" date="2018-05" db="EMBL/GenBank/DDBJ databases">
        <authorList>
            <person name="Lanie J.A."/>
            <person name="Ng W.-L."/>
            <person name="Kazmierczak K.M."/>
            <person name="Andrzejewski T.M."/>
            <person name="Davidsen T.M."/>
            <person name="Wayne K.J."/>
            <person name="Tettelin H."/>
            <person name="Glass J.I."/>
            <person name="Rusch D."/>
            <person name="Podicherti R."/>
            <person name="Tsui H.-C.T."/>
            <person name="Winkler M.E."/>
        </authorList>
    </citation>
    <scope>NUCLEOTIDE SEQUENCE</scope>
</reference>
<dbReference type="CDD" id="cd13123">
    <property type="entry name" value="MATE_MurJ_like"/>
    <property type="match status" value="1"/>
</dbReference>
<dbReference type="GO" id="GO:0005886">
    <property type="term" value="C:plasma membrane"/>
    <property type="evidence" value="ECO:0007669"/>
    <property type="project" value="UniProtKB-SubCell"/>
</dbReference>
<name>A0A382L013_9ZZZZ</name>
<evidence type="ECO:0000256" key="6">
    <source>
        <dbReference type="ARBA" id="ARBA00022989"/>
    </source>
</evidence>
<feature type="transmembrane region" description="Helical" evidence="8">
    <location>
        <begin position="26"/>
        <end position="45"/>
    </location>
</feature>
<evidence type="ECO:0000313" key="9">
    <source>
        <dbReference type="EMBL" id="SVC30334.1"/>
    </source>
</evidence>
<evidence type="ECO:0000256" key="2">
    <source>
        <dbReference type="ARBA" id="ARBA00022475"/>
    </source>
</evidence>
<feature type="transmembrane region" description="Helical" evidence="8">
    <location>
        <begin position="311"/>
        <end position="340"/>
    </location>
</feature>
<feature type="transmembrane region" description="Helical" evidence="8">
    <location>
        <begin position="185"/>
        <end position="207"/>
    </location>
</feature>
<dbReference type="PANTHER" id="PTHR47019">
    <property type="entry name" value="LIPID II FLIPPASE MURJ"/>
    <property type="match status" value="1"/>
</dbReference>
<dbReference type="GO" id="GO:0008360">
    <property type="term" value="P:regulation of cell shape"/>
    <property type="evidence" value="ECO:0007669"/>
    <property type="project" value="UniProtKB-KW"/>
</dbReference>
<keyword evidence="4" id="KW-0133">Cell shape</keyword>
<gene>
    <name evidence="9" type="ORF">METZ01_LOCUS283188</name>
</gene>
<keyword evidence="5" id="KW-0573">Peptidoglycan synthesis</keyword>
<evidence type="ECO:0000256" key="7">
    <source>
        <dbReference type="ARBA" id="ARBA00023136"/>
    </source>
</evidence>
<dbReference type="PANTHER" id="PTHR47019:SF1">
    <property type="entry name" value="LIPID II FLIPPASE MURJ"/>
    <property type="match status" value="1"/>
</dbReference>
<evidence type="ECO:0000256" key="8">
    <source>
        <dbReference type="SAM" id="Phobius"/>
    </source>
</evidence>
<keyword evidence="3 8" id="KW-0812">Transmembrane</keyword>
<feature type="transmembrane region" description="Helical" evidence="8">
    <location>
        <begin position="157"/>
        <end position="179"/>
    </location>
</feature>
<feature type="transmembrane region" description="Helical" evidence="8">
    <location>
        <begin position="228"/>
        <end position="257"/>
    </location>
</feature>
<feature type="non-terminal residue" evidence="9">
    <location>
        <position position="352"/>
    </location>
</feature>
<dbReference type="AlphaFoldDB" id="A0A382L013"/>
<protein>
    <recommendedName>
        <fullName evidence="10">Murein biosynthesis integral membrane protein MurJ</fullName>
    </recommendedName>
</protein>
<evidence type="ECO:0008006" key="10">
    <source>
        <dbReference type="Google" id="ProtNLM"/>
    </source>
</evidence>
<dbReference type="InterPro" id="IPR004268">
    <property type="entry name" value="MurJ"/>
</dbReference>
<proteinExistence type="predicted"/>
<accession>A0A382L013</accession>
<keyword evidence="6 8" id="KW-1133">Transmembrane helix</keyword>
<organism evidence="9">
    <name type="scientific">marine metagenome</name>
    <dbReference type="NCBI Taxonomy" id="408172"/>
    <lineage>
        <taxon>unclassified sequences</taxon>
        <taxon>metagenomes</taxon>
        <taxon>ecological metagenomes</taxon>
    </lineage>
</organism>